<dbReference type="EMBL" id="QVQT01000003">
    <property type="protein sequence ID" value="RFU17088.1"/>
    <property type="molecule type" value="Genomic_DNA"/>
</dbReference>
<dbReference type="InterPro" id="IPR013328">
    <property type="entry name" value="6PGD_dom2"/>
</dbReference>
<dbReference type="InterPro" id="IPR015815">
    <property type="entry name" value="HIBADH-related"/>
</dbReference>
<dbReference type="GO" id="GO:0016491">
    <property type="term" value="F:oxidoreductase activity"/>
    <property type="evidence" value="ECO:0007669"/>
    <property type="project" value="UniProtKB-KW"/>
</dbReference>
<evidence type="ECO:0000259" key="4">
    <source>
        <dbReference type="Pfam" id="PF03446"/>
    </source>
</evidence>
<accession>A0A372IQD3</accession>
<dbReference type="Proteomes" id="UP000264702">
    <property type="component" value="Unassembled WGS sequence"/>
</dbReference>
<keyword evidence="2" id="KW-0520">NAD</keyword>
<comment type="caution">
    <text evidence="6">The sequence shown here is derived from an EMBL/GenBank/DDBJ whole genome shotgun (WGS) entry which is preliminary data.</text>
</comment>
<dbReference type="InterPro" id="IPR006115">
    <property type="entry name" value="6PGDH_NADP-bd"/>
</dbReference>
<organism evidence="6 7">
    <name type="scientific">Paracidobacterium acidisoli</name>
    <dbReference type="NCBI Taxonomy" id="2303751"/>
    <lineage>
        <taxon>Bacteria</taxon>
        <taxon>Pseudomonadati</taxon>
        <taxon>Acidobacteriota</taxon>
        <taxon>Terriglobia</taxon>
        <taxon>Terriglobales</taxon>
        <taxon>Acidobacteriaceae</taxon>
        <taxon>Paracidobacterium</taxon>
    </lineage>
</organism>
<evidence type="ECO:0000313" key="7">
    <source>
        <dbReference type="Proteomes" id="UP000264702"/>
    </source>
</evidence>
<dbReference type="InterPro" id="IPR051265">
    <property type="entry name" value="HIBADH-related_NP60_sf"/>
</dbReference>
<dbReference type="SUPFAM" id="SSF48179">
    <property type="entry name" value="6-phosphogluconate dehydrogenase C-terminal domain-like"/>
    <property type="match status" value="1"/>
</dbReference>
<proteinExistence type="predicted"/>
<dbReference type="Gene3D" id="3.40.50.720">
    <property type="entry name" value="NAD(P)-binding Rossmann-like Domain"/>
    <property type="match status" value="1"/>
</dbReference>
<feature type="domain" description="3-hydroxyisobutyrate dehydrogenase-like NAD-binding" evidence="5">
    <location>
        <begin position="166"/>
        <end position="277"/>
    </location>
</feature>
<name>A0A372IQD3_9BACT</name>
<dbReference type="RefSeq" id="WP_117299372.1">
    <property type="nucleotide sequence ID" value="NZ_QVQT02000003.1"/>
</dbReference>
<evidence type="ECO:0000313" key="6">
    <source>
        <dbReference type="EMBL" id="RFU17088.1"/>
    </source>
</evidence>
<dbReference type="PANTHER" id="PTHR43580">
    <property type="entry name" value="OXIDOREDUCTASE GLYR1-RELATED"/>
    <property type="match status" value="1"/>
</dbReference>
<dbReference type="Pfam" id="PF14833">
    <property type="entry name" value="NAD_binding_11"/>
    <property type="match status" value="1"/>
</dbReference>
<feature type="domain" description="6-phosphogluconate dehydrogenase NADP-binding" evidence="4">
    <location>
        <begin position="2"/>
        <end position="157"/>
    </location>
</feature>
<dbReference type="Pfam" id="PF03446">
    <property type="entry name" value="NAD_binding_2"/>
    <property type="match status" value="1"/>
</dbReference>
<evidence type="ECO:0000256" key="2">
    <source>
        <dbReference type="ARBA" id="ARBA00023027"/>
    </source>
</evidence>
<dbReference type="OrthoDB" id="9786703at2"/>
<dbReference type="GO" id="GO:0050661">
    <property type="term" value="F:NADP binding"/>
    <property type="evidence" value="ECO:0007669"/>
    <property type="project" value="InterPro"/>
</dbReference>
<evidence type="ECO:0000256" key="3">
    <source>
        <dbReference type="PIRSR" id="PIRSR000103-1"/>
    </source>
</evidence>
<protein>
    <submittedName>
        <fullName evidence="6">NAD(P)-dependent oxidoreductase</fullName>
    </submittedName>
</protein>
<evidence type="ECO:0000256" key="1">
    <source>
        <dbReference type="ARBA" id="ARBA00023002"/>
    </source>
</evidence>
<sequence>MRIAFLGLGKMGEPIVRLLLKHGNPVTVWNRTAARAEALEKEGATVARSAEEAAVDADIVFTMVMDDASLEEVLYQGGVLKAMCEGAIHVSLSTISVALSKKLTEEHAWRGQHFVGAPVFGRPNVAQEGRLWIAVGGKPEPVAKIRPVLEQFSRGVSVVSEQPWSAHAMKLGGNFLITAMIASLTEGMVYAEAMGIDPAVFVETVNSALFQSPFYRAYGEIMLHPPEQAGGTIAVGEKDARLFCDSAKSAEIATPLADIFTANLQKAIELGMKDADWAGGYYRLAGEAMRKPR</sequence>
<dbReference type="PIRSF" id="PIRSF000103">
    <property type="entry name" value="HIBADH"/>
    <property type="match status" value="1"/>
</dbReference>
<dbReference type="PANTHER" id="PTHR43580:SF2">
    <property type="entry name" value="CYTOKINE-LIKE NUCLEAR FACTOR N-PAC"/>
    <property type="match status" value="1"/>
</dbReference>
<keyword evidence="1" id="KW-0560">Oxidoreductase</keyword>
<dbReference type="InterPro" id="IPR036291">
    <property type="entry name" value="NAD(P)-bd_dom_sf"/>
</dbReference>
<dbReference type="InterPro" id="IPR029154">
    <property type="entry name" value="HIBADH-like_NADP-bd"/>
</dbReference>
<dbReference type="Gene3D" id="1.10.1040.10">
    <property type="entry name" value="N-(1-d-carboxylethyl)-l-norvaline Dehydrogenase, domain 2"/>
    <property type="match status" value="1"/>
</dbReference>
<dbReference type="AlphaFoldDB" id="A0A372IQD3"/>
<dbReference type="GO" id="GO:0051287">
    <property type="term" value="F:NAD binding"/>
    <property type="evidence" value="ECO:0007669"/>
    <property type="project" value="InterPro"/>
</dbReference>
<keyword evidence="7" id="KW-1185">Reference proteome</keyword>
<gene>
    <name evidence="6" type="ORF">D0Y96_10340</name>
</gene>
<reference evidence="6 7" key="1">
    <citation type="submission" date="2018-08" db="EMBL/GenBank/DDBJ databases">
        <title>Acidipila sp. 4G-K13, an acidobacterium isolated from forest soil.</title>
        <authorList>
            <person name="Gao Z.-H."/>
            <person name="Qiu L.-H."/>
        </authorList>
    </citation>
    <scope>NUCLEOTIDE SEQUENCE [LARGE SCALE GENOMIC DNA]</scope>
    <source>
        <strain evidence="6 7">4G-K13</strain>
    </source>
</reference>
<dbReference type="SUPFAM" id="SSF51735">
    <property type="entry name" value="NAD(P)-binding Rossmann-fold domains"/>
    <property type="match status" value="1"/>
</dbReference>
<evidence type="ECO:0000259" key="5">
    <source>
        <dbReference type="Pfam" id="PF14833"/>
    </source>
</evidence>
<dbReference type="InterPro" id="IPR008927">
    <property type="entry name" value="6-PGluconate_DH-like_C_sf"/>
</dbReference>
<feature type="active site" evidence="3">
    <location>
        <position position="170"/>
    </location>
</feature>